<name>A0AAD7NL56_9AGAR</name>
<organism evidence="1 2">
    <name type="scientific">Mycena maculata</name>
    <dbReference type="NCBI Taxonomy" id="230809"/>
    <lineage>
        <taxon>Eukaryota</taxon>
        <taxon>Fungi</taxon>
        <taxon>Dikarya</taxon>
        <taxon>Basidiomycota</taxon>
        <taxon>Agaricomycotina</taxon>
        <taxon>Agaricomycetes</taxon>
        <taxon>Agaricomycetidae</taxon>
        <taxon>Agaricales</taxon>
        <taxon>Marasmiineae</taxon>
        <taxon>Mycenaceae</taxon>
        <taxon>Mycena</taxon>
    </lineage>
</organism>
<protein>
    <submittedName>
        <fullName evidence="1">Uncharacterized protein</fullName>
    </submittedName>
</protein>
<comment type="caution">
    <text evidence="1">The sequence shown here is derived from an EMBL/GenBank/DDBJ whole genome shotgun (WGS) entry which is preliminary data.</text>
</comment>
<reference evidence="1" key="1">
    <citation type="submission" date="2023-03" db="EMBL/GenBank/DDBJ databases">
        <title>Massive genome expansion in bonnet fungi (Mycena s.s.) driven by repeated elements and novel gene families across ecological guilds.</title>
        <authorList>
            <consortium name="Lawrence Berkeley National Laboratory"/>
            <person name="Harder C.B."/>
            <person name="Miyauchi S."/>
            <person name="Viragh M."/>
            <person name="Kuo A."/>
            <person name="Thoen E."/>
            <person name="Andreopoulos B."/>
            <person name="Lu D."/>
            <person name="Skrede I."/>
            <person name="Drula E."/>
            <person name="Henrissat B."/>
            <person name="Morin E."/>
            <person name="Kohler A."/>
            <person name="Barry K."/>
            <person name="LaButti K."/>
            <person name="Morin E."/>
            <person name="Salamov A."/>
            <person name="Lipzen A."/>
            <person name="Mereny Z."/>
            <person name="Hegedus B."/>
            <person name="Baldrian P."/>
            <person name="Stursova M."/>
            <person name="Weitz H."/>
            <person name="Taylor A."/>
            <person name="Grigoriev I.V."/>
            <person name="Nagy L.G."/>
            <person name="Martin F."/>
            <person name="Kauserud H."/>
        </authorList>
    </citation>
    <scope>NUCLEOTIDE SEQUENCE</scope>
    <source>
        <strain evidence="1">CBHHK188m</strain>
    </source>
</reference>
<gene>
    <name evidence="1" type="ORF">DFH07DRAFT_353354</name>
</gene>
<dbReference type="EMBL" id="JARJLG010000033">
    <property type="protein sequence ID" value="KAJ7766416.1"/>
    <property type="molecule type" value="Genomic_DNA"/>
</dbReference>
<proteinExistence type="predicted"/>
<evidence type="ECO:0000313" key="2">
    <source>
        <dbReference type="Proteomes" id="UP001215280"/>
    </source>
</evidence>
<dbReference type="Proteomes" id="UP001215280">
    <property type="component" value="Unassembled WGS sequence"/>
</dbReference>
<dbReference type="AlphaFoldDB" id="A0AAD7NL56"/>
<accession>A0AAD7NL56</accession>
<keyword evidence="2" id="KW-1185">Reference proteome</keyword>
<evidence type="ECO:0000313" key="1">
    <source>
        <dbReference type="EMBL" id="KAJ7766416.1"/>
    </source>
</evidence>
<sequence length="368" mass="38712">MSLIVSRTVNPRASEPRTLPCALDLPPKFTSSAATVLSPAEVASATVLVALVCVARARAAPAPPPHRHRGMVLEGVLPGVLVVSSKYTHESTLRTSSGPSEGPRPSGAARVPCCSYVGWCAVIQGELGFMRVLRPLRTQGWSSNRRSVPRADYRFGRRGEYGTLRERDAGAWVTRLLAGIATRGGLAIAPLPCPPGGRSWGRRHPAPACSLPPFAPRSSAVVYPVPAARCCGDPPPASGSTRRSLCPPSGKAGAGGILLPHAPLPHHSLLAPPPSCIPFRPLAAVWTRRLLLVVLAFKMRPCSKGVLPPVRWCAAGFASARVPVRERSERFVYLCAACGARGGNGNSSGIVPPSPISSAVLWEQDAST</sequence>